<proteinExistence type="predicted"/>
<name>Q80BP2_SHV2C</name>
<protein>
    <submittedName>
        <fullName evidence="2">Uncharacterized protein</fullName>
    </submittedName>
</protein>
<dbReference type="EMBL" id="AJ410493">
    <property type="protein sequence ID" value="CAC84330.1"/>
    <property type="molecule type" value="Genomic_DNA"/>
</dbReference>
<organismHost>
    <name type="scientific">Saimiri sciureus</name>
    <name type="common">Common squirrel monkey</name>
    <dbReference type="NCBI Taxonomy" id="9521"/>
</organismHost>
<sequence length="150" mass="17318">MNSNKKEFLYSAFETEINKKASVSLFDRFGGKSCIFLHQLDHTKKSLIKHENLKRQKSIEGMLQAVDTSIQEKRKELSLLKNFNRHKLTAAEDLQDKILELKEDIHFEIESLNNGQPSSQEEENSSETSVPDTIMQWRIEALPRVPSAPF</sequence>
<organism evidence="2 3">
    <name type="scientific">Saimiriine herpesvirus 2 (strain 488)</name>
    <name type="common">SaHV-2</name>
    <name type="synonym">Herpesvirus saimiri</name>
    <dbReference type="NCBI Taxonomy" id="10384"/>
    <lineage>
        <taxon>Viruses</taxon>
        <taxon>Duplodnaviria</taxon>
        <taxon>Heunggongvirae</taxon>
        <taxon>Peploviricota</taxon>
        <taxon>Herviviricetes</taxon>
        <taxon>Herpesvirales</taxon>
        <taxon>Orthoherpesviridae</taxon>
        <taxon>Gammaherpesvirinae</taxon>
        <taxon>Rhadinovirus</taxon>
        <taxon>Rhadinovirus saimiriinegamma2</taxon>
        <taxon>Saimiriine herpesvirus 2</taxon>
    </lineage>
</organism>
<evidence type="ECO:0000313" key="2">
    <source>
        <dbReference type="EMBL" id="CAC84330.1"/>
    </source>
</evidence>
<evidence type="ECO:0000256" key="1">
    <source>
        <dbReference type="SAM" id="MobiDB-lite"/>
    </source>
</evidence>
<accession>Q80BP2</accession>
<dbReference type="Proteomes" id="UP000168086">
    <property type="component" value="Genome"/>
</dbReference>
<reference evidence="2 3" key="1">
    <citation type="journal article" date="2003" name="Virology">
        <title>The genome of herpesvirus saimiri C488 which is capable of transforming human T cells.</title>
        <authorList>
            <person name="Ensser A."/>
            <person name="Thurau M."/>
            <person name="Wittmann S."/>
            <person name="Fickenscher H."/>
        </authorList>
    </citation>
    <scope>NUCLEOTIDE SEQUENCE [LARGE SCALE GENOMIC DNA]</scope>
    <source>
        <strain evidence="2">C488</strain>
    </source>
</reference>
<dbReference type="Pfam" id="PF05852">
    <property type="entry name" value="DUF848"/>
    <property type="match status" value="1"/>
</dbReference>
<evidence type="ECO:0000313" key="3">
    <source>
        <dbReference type="Proteomes" id="UP000168086"/>
    </source>
</evidence>
<dbReference type="InterPro" id="IPR008566">
    <property type="entry name" value="DUF848"/>
</dbReference>
<feature type="region of interest" description="Disordered" evidence="1">
    <location>
        <begin position="111"/>
        <end position="133"/>
    </location>
</feature>